<gene>
    <name evidence="2" type="ORF">FRIFI_0427</name>
</gene>
<dbReference type="KEGG" id="rhom:FRIFI_0427"/>
<keyword evidence="3" id="KW-1185">Reference proteome</keyword>
<feature type="transmembrane region" description="Helical" evidence="1">
    <location>
        <begin position="36"/>
        <end position="53"/>
    </location>
</feature>
<evidence type="ECO:0000313" key="2">
    <source>
        <dbReference type="EMBL" id="CEI71975.1"/>
    </source>
</evidence>
<feature type="transmembrane region" description="Helical" evidence="1">
    <location>
        <begin position="65"/>
        <end position="89"/>
    </location>
</feature>
<dbReference type="EMBL" id="LN650648">
    <property type="protein sequence ID" value="CEI71975.1"/>
    <property type="molecule type" value="Genomic_DNA"/>
</dbReference>
<sequence length="151" mass="17242">MKNTFDLGEKLFFNTLIICIISFIYFKIIEIESSNLIIEILFALFFFLINFYYGYKYSLKLKESLIVGSMGAGLGIFLSFFSLCAHFLIEGSNSSILFSVLYLSPIQSISNYLSGYNSIVNIFIIIIINIFLVVIGGQLRNITNKFLNNFK</sequence>
<name>A0A2P2BNK9_9FIRM</name>
<dbReference type="AlphaFoldDB" id="A0A2P2BNK9"/>
<proteinExistence type="predicted"/>
<feature type="transmembrane region" description="Helical" evidence="1">
    <location>
        <begin position="119"/>
        <end position="139"/>
    </location>
</feature>
<feature type="transmembrane region" description="Helical" evidence="1">
    <location>
        <begin position="12"/>
        <end position="29"/>
    </location>
</feature>
<protein>
    <submittedName>
        <fullName evidence="2">Uncharacterized protein</fullName>
    </submittedName>
</protein>
<reference evidence="2 3" key="1">
    <citation type="submission" date="2014-09" db="EMBL/GenBank/DDBJ databases">
        <authorList>
            <person name="Hornung B.V."/>
        </authorList>
    </citation>
    <scope>NUCLEOTIDE SEQUENCE [LARGE SCALE GENOMIC DNA]</scope>
    <source>
        <strain evidence="2 3">FRIFI</strain>
    </source>
</reference>
<keyword evidence="1" id="KW-0812">Transmembrane</keyword>
<evidence type="ECO:0000313" key="3">
    <source>
        <dbReference type="Proteomes" id="UP000245695"/>
    </source>
</evidence>
<keyword evidence="1" id="KW-0472">Membrane</keyword>
<dbReference type="Proteomes" id="UP000245695">
    <property type="component" value="Chromosome 1"/>
</dbReference>
<dbReference type="RefSeq" id="WP_166504876.1">
    <property type="nucleotide sequence ID" value="NZ_JAKNTL010000003.1"/>
</dbReference>
<keyword evidence="1" id="KW-1133">Transmembrane helix</keyword>
<organism evidence="2 3">
    <name type="scientific">Romboutsia hominis</name>
    <dbReference type="NCBI Taxonomy" id="1507512"/>
    <lineage>
        <taxon>Bacteria</taxon>
        <taxon>Bacillati</taxon>
        <taxon>Bacillota</taxon>
        <taxon>Clostridia</taxon>
        <taxon>Peptostreptococcales</taxon>
        <taxon>Peptostreptococcaceae</taxon>
        <taxon>Romboutsia</taxon>
    </lineage>
</organism>
<accession>A0A2P2BNK9</accession>
<evidence type="ECO:0000256" key="1">
    <source>
        <dbReference type="SAM" id="Phobius"/>
    </source>
</evidence>